<keyword evidence="2" id="KW-1185">Reference proteome</keyword>
<dbReference type="InterPro" id="IPR013898">
    <property type="entry name" value="Atg43"/>
</dbReference>
<dbReference type="RefSeq" id="XP_027619535.1">
    <property type="nucleotide sequence ID" value="XM_027763734.1"/>
</dbReference>
<dbReference type="PANTHER" id="PTHR38699">
    <property type="entry name" value="CHROMOSOME 1, WHOLE GENOME SHOTGUN SEQUENCE"/>
    <property type="match status" value="1"/>
</dbReference>
<dbReference type="STRING" id="139825.A0A401H2J8"/>
<dbReference type="Pfam" id="PF08589">
    <property type="entry name" value="ATG43"/>
    <property type="match status" value="1"/>
</dbReference>
<gene>
    <name evidence="1" type="ORF">SCP_1400270</name>
</gene>
<sequence length="194" mass="22229">MPSAKPAAGHSKEDMDRIYYEYLRQSIEEERVVEDHHAPHRRVVPLPDLRFEQSYLRLVAPYVRVERKSAEEPLRDRKGKGKAVEGWHVEDEVAGSTDAPSSPGEVIHIQWGPVIWYTAREQIIGPFIWGIMGYFYWPIASSFRTRIGSWWSRGTSRTTGTPKIDGYGVNWLRNWIASLISGTKNSTHHVGLSQ</sequence>
<reference evidence="1 2" key="1">
    <citation type="journal article" date="2018" name="Sci. Rep.">
        <title>Genome sequence of the cauliflower mushroom Sparassis crispa (Hanabiratake) and its association with beneficial usage.</title>
        <authorList>
            <person name="Kiyama R."/>
            <person name="Furutani Y."/>
            <person name="Kawaguchi K."/>
            <person name="Nakanishi T."/>
        </authorList>
    </citation>
    <scope>NUCLEOTIDE SEQUENCE [LARGE SCALE GENOMIC DNA]</scope>
</reference>
<dbReference type="InParanoid" id="A0A401H2J8"/>
<accession>A0A401H2J8</accession>
<dbReference type="PANTHER" id="PTHR38699:SF1">
    <property type="entry name" value="MITOPHAGY RECEPTOR ATG43"/>
    <property type="match status" value="1"/>
</dbReference>
<name>A0A401H2J8_9APHY</name>
<proteinExistence type="predicted"/>
<evidence type="ECO:0000313" key="2">
    <source>
        <dbReference type="Proteomes" id="UP000287166"/>
    </source>
</evidence>
<organism evidence="1 2">
    <name type="scientific">Sparassis crispa</name>
    <dbReference type="NCBI Taxonomy" id="139825"/>
    <lineage>
        <taxon>Eukaryota</taxon>
        <taxon>Fungi</taxon>
        <taxon>Dikarya</taxon>
        <taxon>Basidiomycota</taxon>
        <taxon>Agaricomycotina</taxon>
        <taxon>Agaricomycetes</taxon>
        <taxon>Polyporales</taxon>
        <taxon>Sparassidaceae</taxon>
        <taxon>Sparassis</taxon>
    </lineage>
</organism>
<dbReference type="AlphaFoldDB" id="A0A401H2J8"/>
<dbReference type="Proteomes" id="UP000287166">
    <property type="component" value="Unassembled WGS sequence"/>
</dbReference>
<dbReference type="EMBL" id="BFAD01000014">
    <property type="protein sequence ID" value="GBE88622.1"/>
    <property type="molecule type" value="Genomic_DNA"/>
</dbReference>
<dbReference type="OrthoDB" id="2430343at2759"/>
<evidence type="ECO:0000313" key="1">
    <source>
        <dbReference type="EMBL" id="GBE88622.1"/>
    </source>
</evidence>
<dbReference type="GO" id="GO:0140580">
    <property type="term" value="F:mitochondrion autophagosome adaptor activity"/>
    <property type="evidence" value="ECO:0007669"/>
    <property type="project" value="InterPro"/>
</dbReference>
<dbReference type="GeneID" id="38785539"/>
<comment type="caution">
    <text evidence="1">The sequence shown here is derived from an EMBL/GenBank/DDBJ whole genome shotgun (WGS) entry which is preliminary data.</text>
</comment>
<protein>
    <submittedName>
        <fullName evidence="1">Uncharacterized protein</fullName>
    </submittedName>
</protein>
<dbReference type="GO" id="GO:0000423">
    <property type="term" value="P:mitophagy"/>
    <property type="evidence" value="ECO:0007669"/>
    <property type="project" value="InterPro"/>
</dbReference>